<proteinExistence type="predicted"/>
<protein>
    <submittedName>
        <fullName evidence="1">Uncharacterized protein</fullName>
    </submittedName>
</protein>
<organism evidence="1">
    <name type="scientific">Anguilla anguilla</name>
    <name type="common">European freshwater eel</name>
    <name type="synonym">Muraena anguilla</name>
    <dbReference type="NCBI Taxonomy" id="7936"/>
    <lineage>
        <taxon>Eukaryota</taxon>
        <taxon>Metazoa</taxon>
        <taxon>Chordata</taxon>
        <taxon>Craniata</taxon>
        <taxon>Vertebrata</taxon>
        <taxon>Euteleostomi</taxon>
        <taxon>Actinopterygii</taxon>
        <taxon>Neopterygii</taxon>
        <taxon>Teleostei</taxon>
        <taxon>Anguilliformes</taxon>
        <taxon>Anguillidae</taxon>
        <taxon>Anguilla</taxon>
    </lineage>
</organism>
<accession>A0A0E9W8Z1</accession>
<evidence type="ECO:0000313" key="1">
    <source>
        <dbReference type="EMBL" id="JAH86849.1"/>
    </source>
</evidence>
<sequence>MEIQSWNLLDLYSSSSLPIRKLRISSTVIVFLLDVLTVVHRCFRLSFSAKGNHGYSGSSIVLQ</sequence>
<dbReference type="EMBL" id="GBXM01021728">
    <property type="protein sequence ID" value="JAH86849.1"/>
    <property type="molecule type" value="Transcribed_RNA"/>
</dbReference>
<reference evidence="1" key="1">
    <citation type="submission" date="2014-11" db="EMBL/GenBank/DDBJ databases">
        <authorList>
            <person name="Amaro Gonzalez C."/>
        </authorList>
    </citation>
    <scope>NUCLEOTIDE SEQUENCE</scope>
</reference>
<dbReference type="AlphaFoldDB" id="A0A0E9W8Z1"/>
<reference evidence="1" key="2">
    <citation type="journal article" date="2015" name="Fish Shellfish Immunol.">
        <title>Early steps in the European eel (Anguilla anguilla)-Vibrio vulnificus interaction in the gills: Role of the RtxA13 toxin.</title>
        <authorList>
            <person name="Callol A."/>
            <person name="Pajuelo D."/>
            <person name="Ebbesson L."/>
            <person name="Teles M."/>
            <person name="MacKenzie S."/>
            <person name="Amaro C."/>
        </authorList>
    </citation>
    <scope>NUCLEOTIDE SEQUENCE</scope>
</reference>
<name>A0A0E9W8Z1_ANGAN</name>